<dbReference type="Proteomes" id="UP000185674">
    <property type="component" value="Chromosome"/>
</dbReference>
<reference evidence="2 3" key="1">
    <citation type="submission" date="2016-08" db="EMBL/GenBank/DDBJ databases">
        <title>Complete genome sequence of Acinetobacter baylyi strain GFJ2.</title>
        <authorList>
            <person name="Tabata M."/>
            <person name="Kuboki S."/>
            <person name="Gibu N."/>
            <person name="Kinouchi Y."/>
            <person name="Vangnai A."/>
            <person name="Kasai D."/>
            <person name="Fukuda M."/>
        </authorList>
    </citation>
    <scope>NUCLEOTIDE SEQUENCE [LARGE SCALE GENOMIC DNA]</scope>
    <source>
        <strain evidence="2 3">GFJ2</strain>
    </source>
</reference>
<dbReference type="EMBL" id="CP016896">
    <property type="protein sequence ID" value="APV36664.1"/>
    <property type="molecule type" value="Genomic_DNA"/>
</dbReference>
<evidence type="ECO:0000313" key="2">
    <source>
        <dbReference type="EMBL" id="APV36664.1"/>
    </source>
</evidence>
<accession>A0A1P8EKC3</accession>
<gene>
    <name evidence="2" type="ORF">BEN76_11805</name>
</gene>
<dbReference type="KEGG" id="asol:BEN76_11805"/>
<name>A0A1P8EKC3_9GAMM</name>
<dbReference type="eggNOG" id="ENOG5031RFC">
    <property type="taxonomic scope" value="Bacteria"/>
</dbReference>
<keyword evidence="1" id="KW-0732">Signal</keyword>
<evidence type="ECO:0000256" key="1">
    <source>
        <dbReference type="SAM" id="SignalP"/>
    </source>
</evidence>
<protein>
    <submittedName>
        <fullName evidence="2">Peptide signal protein</fullName>
    </submittedName>
</protein>
<organism evidence="2 3">
    <name type="scientific">Acinetobacter soli</name>
    <dbReference type="NCBI Taxonomy" id="487316"/>
    <lineage>
        <taxon>Bacteria</taxon>
        <taxon>Pseudomonadati</taxon>
        <taxon>Pseudomonadota</taxon>
        <taxon>Gammaproteobacteria</taxon>
        <taxon>Moraxellales</taxon>
        <taxon>Moraxellaceae</taxon>
        <taxon>Acinetobacter</taxon>
    </lineage>
</organism>
<dbReference type="STRING" id="487316.BEN76_11805"/>
<proteinExistence type="predicted"/>
<dbReference type="AlphaFoldDB" id="A0A1P8EKC3"/>
<sequence>MNMQFVKILGLSLSLSILAPMGFAASLDNSAVKTSGITTAPSPLIEKALNQQKRNVSALGNDNDLIMLNSLRVTASQNFFATQHQRFSRFVQSLFQPHSS</sequence>
<feature type="signal peptide" evidence="1">
    <location>
        <begin position="1"/>
        <end position="24"/>
    </location>
</feature>
<feature type="chain" id="PRO_5010308104" evidence="1">
    <location>
        <begin position="25"/>
        <end position="100"/>
    </location>
</feature>
<evidence type="ECO:0000313" key="3">
    <source>
        <dbReference type="Proteomes" id="UP000185674"/>
    </source>
</evidence>